<feature type="transmembrane region" description="Helical" evidence="14">
    <location>
        <begin position="12"/>
        <end position="32"/>
    </location>
</feature>
<keyword evidence="6" id="KW-0808">Transferase</keyword>
<sequence>MIRLNLRKRIWLSFGILILLVGLVIAIIYPLSIEGTLTEETYQIIENEQRRYTVPQAEPNLPPETEQDFIERREAERSVGHAIISKLYGDILQGDPLPTTVFIEMRNHARIQGEDVARYQLDYKQATLFYVIRKIQFNNQEAFFVSYMWDTYRNRMVERLWESLVVILAAALLLSLFPAAWLERYLRQPLVMLGDRFEQIANRNWKEPFHWNGDEEFQTLSAQFEKMRQNLIRYDSAQRTFIQHASHELKTPIMIIQSYAQSIKDGVLPQETTEETMDVIMKESRRMERRVKDMLYYIKLDSITEPEDEKVPLKFGSLAEEIKERFMYHREDIDIKIKGDEVAFIGDREQLEIALDNLVQNALRYAESEIILSAEQDGHETKISVFNDGQPISFENIDQKQLFEPFQKGDKGQFGLGLAIVKKVIQRHEGTVSVENLENGVCFQMKLPKETDTN</sequence>
<dbReference type="PANTHER" id="PTHR45528">
    <property type="entry name" value="SENSOR HISTIDINE KINASE CPXA"/>
    <property type="match status" value="1"/>
</dbReference>
<dbReference type="AlphaFoldDB" id="A0A5R9F6S3"/>
<keyword evidence="11 14" id="KW-1133">Transmembrane helix</keyword>
<dbReference type="InterPro" id="IPR036890">
    <property type="entry name" value="HATPase_C_sf"/>
</dbReference>
<dbReference type="OrthoDB" id="9780718at2"/>
<evidence type="ECO:0000256" key="14">
    <source>
        <dbReference type="SAM" id="Phobius"/>
    </source>
</evidence>
<dbReference type="RefSeq" id="WP_138124125.1">
    <property type="nucleotide sequence ID" value="NZ_SWLG01000004.1"/>
</dbReference>
<dbReference type="Pfam" id="PF02518">
    <property type="entry name" value="HATPase_c"/>
    <property type="match status" value="1"/>
</dbReference>
<evidence type="ECO:0000256" key="13">
    <source>
        <dbReference type="ARBA" id="ARBA00023136"/>
    </source>
</evidence>
<feature type="domain" description="Histidine kinase" evidence="15">
    <location>
        <begin position="244"/>
        <end position="451"/>
    </location>
</feature>
<evidence type="ECO:0000256" key="5">
    <source>
        <dbReference type="ARBA" id="ARBA00022553"/>
    </source>
</evidence>
<dbReference type="PROSITE" id="PS50885">
    <property type="entry name" value="HAMP"/>
    <property type="match status" value="1"/>
</dbReference>
<evidence type="ECO:0000256" key="2">
    <source>
        <dbReference type="ARBA" id="ARBA00004651"/>
    </source>
</evidence>
<comment type="catalytic activity">
    <reaction evidence="1">
        <text>ATP + protein L-histidine = ADP + protein N-phospho-L-histidine.</text>
        <dbReference type="EC" id="2.7.13.3"/>
    </reaction>
</comment>
<dbReference type="GO" id="GO:0005886">
    <property type="term" value="C:plasma membrane"/>
    <property type="evidence" value="ECO:0007669"/>
    <property type="project" value="UniProtKB-SubCell"/>
</dbReference>
<dbReference type="Pfam" id="PF00512">
    <property type="entry name" value="HisKA"/>
    <property type="match status" value="1"/>
</dbReference>
<dbReference type="InterPro" id="IPR005467">
    <property type="entry name" value="His_kinase_dom"/>
</dbReference>
<dbReference type="Gene3D" id="6.10.340.10">
    <property type="match status" value="1"/>
</dbReference>
<evidence type="ECO:0000256" key="7">
    <source>
        <dbReference type="ARBA" id="ARBA00022692"/>
    </source>
</evidence>
<keyword evidence="18" id="KW-1185">Reference proteome</keyword>
<dbReference type="PROSITE" id="PS50109">
    <property type="entry name" value="HIS_KIN"/>
    <property type="match status" value="1"/>
</dbReference>
<dbReference type="Gene3D" id="3.30.565.10">
    <property type="entry name" value="Histidine kinase-like ATPase, C-terminal domain"/>
    <property type="match status" value="1"/>
</dbReference>
<protein>
    <recommendedName>
        <fullName evidence="3">histidine kinase</fullName>
        <ecNumber evidence="3">2.7.13.3</ecNumber>
    </recommendedName>
</protein>
<evidence type="ECO:0000256" key="3">
    <source>
        <dbReference type="ARBA" id="ARBA00012438"/>
    </source>
</evidence>
<dbReference type="InterPro" id="IPR003660">
    <property type="entry name" value="HAMP_dom"/>
</dbReference>
<evidence type="ECO:0000256" key="1">
    <source>
        <dbReference type="ARBA" id="ARBA00000085"/>
    </source>
</evidence>
<keyword evidence="12" id="KW-0902">Two-component regulatory system</keyword>
<dbReference type="InterPro" id="IPR003661">
    <property type="entry name" value="HisK_dim/P_dom"/>
</dbReference>
<dbReference type="Gene3D" id="1.10.287.130">
    <property type="match status" value="1"/>
</dbReference>
<dbReference type="SMART" id="SM00388">
    <property type="entry name" value="HisKA"/>
    <property type="match status" value="1"/>
</dbReference>
<keyword evidence="4" id="KW-1003">Cell membrane</keyword>
<keyword evidence="5" id="KW-0597">Phosphoprotein</keyword>
<evidence type="ECO:0000313" key="18">
    <source>
        <dbReference type="Proteomes" id="UP000308230"/>
    </source>
</evidence>
<dbReference type="InterPro" id="IPR050398">
    <property type="entry name" value="HssS/ArlS-like"/>
</dbReference>
<dbReference type="InterPro" id="IPR003594">
    <property type="entry name" value="HATPase_dom"/>
</dbReference>
<name>A0A5R9F6S3_9BACL</name>
<keyword evidence="8" id="KW-0547">Nucleotide-binding</keyword>
<dbReference type="SUPFAM" id="SSF47384">
    <property type="entry name" value="Homodimeric domain of signal transducing histidine kinase"/>
    <property type="match status" value="1"/>
</dbReference>
<dbReference type="GO" id="GO:0005524">
    <property type="term" value="F:ATP binding"/>
    <property type="evidence" value="ECO:0007669"/>
    <property type="project" value="UniProtKB-KW"/>
</dbReference>
<dbReference type="InterPro" id="IPR004358">
    <property type="entry name" value="Sig_transdc_His_kin-like_C"/>
</dbReference>
<dbReference type="EMBL" id="SWLG01000004">
    <property type="protein sequence ID" value="TLS38046.1"/>
    <property type="molecule type" value="Genomic_DNA"/>
</dbReference>
<keyword evidence="7 14" id="KW-0812">Transmembrane</keyword>
<evidence type="ECO:0000256" key="11">
    <source>
        <dbReference type="ARBA" id="ARBA00022989"/>
    </source>
</evidence>
<evidence type="ECO:0000259" key="16">
    <source>
        <dbReference type="PROSITE" id="PS50885"/>
    </source>
</evidence>
<evidence type="ECO:0000256" key="4">
    <source>
        <dbReference type="ARBA" id="ARBA00022475"/>
    </source>
</evidence>
<dbReference type="InterPro" id="IPR036097">
    <property type="entry name" value="HisK_dim/P_sf"/>
</dbReference>
<reference evidence="17 18" key="1">
    <citation type="submission" date="2019-04" db="EMBL/GenBank/DDBJ databases">
        <title>Bacillus caeni sp. nov., a bacterium isolated from mangrove sediment.</title>
        <authorList>
            <person name="Huang H."/>
            <person name="Mo K."/>
            <person name="Hu Y."/>
        </authorList>
    </citation>
    <scope>NUCLEOTIDE SEQUENCE [LARGE SCALE GENOMIC DNA]</scope>
    <source>
        <strain evidence="17 18">HB172195</strain>
    </source>
</reference>
<dbReference type="GO" id="GO:0000155">
    <property type="term" value="F:phosphorelay sensor kinase activity"/>
    <property type="evidence" value="ECO:0007669"/>
    <property type="project" value="InterPro"/>
</dbReference>
<evidence type="ECO:0000256" key="10">
    <source>
        <dbReference type="ARBA" id="ARBA00022840"/>
    </source>
</evidence>
<gene>
    <name evidence="17" type="ORF">FCL54_05735</name>
</gene>
<dbReference type="SUPFAM" id="SSF158472">
    <property type="entry name" value="HAMP domain-like"/>
    <property type="match status" value="1"/>
</dbReference>
<organism evidence="17 18">
    <name type="scientific">Exobacillus caeni</name>
    <dbReference type="NCBI Taxonomy" id="2574798"/>
    <lineage>
        <taxon>Bacteria</taxon>
        <taxon>Bacillati</taxon>
        <taxon>Bacillota</taxon>
        <taxon>Bacilli</taxon>
        <taxon>Bacillales</taxon>
        <taxon>Guptibacillaceae</taxon>
        <taxon>Exobacillus</taxon>
    </lineage>
</organism>
<evidence type="ECO:0000256" key="9">
    <source>
        <dbReference type="ARBA" id="ARBA00022777"/>
    </source>
</evidence>
<dbReference type="PANTHER" id="PTHR45528:SF1">
    <property type="entry name" value="SENSOR HISTIDINE KINASE CPXA"/>
    <property type="match status" value="1"/>
</dbReference>
<comment type="subcellular location">
    <subcellularLocation>
        <location evidence="2">Cell membrane</location>
        <topology evidence="2">Multi-pass membrane protein</topology>
    </subcellularLocation>
</comment>
<dbReference type="SUPFAM" id="SSF55874">
    <property type="entry name" value="ATPase domain of HSP90 chaperone/DNA topoisomerase II/histidine kinase"/>
    <property type="match status" value="1"/>
</dbReference>
<feature type="domain" description="HAMP" evidence="16">
    <location>
        <begin position="184"/>
        <end position="236"/>
    </location>
</feature>
<proteinExistence type="predicted"/>
<evidence type="ECO:0000259" key="15">
    <source>
        <dbReference type="PROSITE" id="PS50109"/>
    </source>
</evidence>
<dbReference type="Proteomes" id="UP000308230">
    <property type="component" value="Unassembled WGS sequence"/>
</dbReference>
<accession>A0A5R9F6S3</accession>
<dbReference type="FunFam" id="1.10.287.130:FF:000001">
    <property type="entry name" value="Two-component sensor histidine kinase"/>
    <property type="match status" value="1"/>
</dbReference>
<dbReference type="EC" id="2.7.13.3" evidence="3"/>
<keyword evidence="13 14" id="KW-0472">Membrane</keyword>
<evidence type="ECO:0000313" key="17">
    <source>
        <dbReference type="EMBL" id="TLS38046.1"/>
    </source>
</evidence>
<feature type="transmembrane region" description="Helical" evidence="14">
    <location>
        <begin position="160"/>
        <end position="182"/>
    </location>
</feature>
<dbReference type="CDD" id="cd00082">
    <property type="entry name" value="HisKA"/>
    <property type="match status" value="1"/>
</dbReference>
<keyword evidence="10" id="KW-0067">ATP-binding</keyword>
<evidence type="ECO:0000256" key="12">
    <source>
        <dbReference type="ARBA" id="ARBA00023012"/>
    </source>
</evidence>
<keyword evidence="9 17" id="KW-0418">Kinase</keyword>
<evidence type="ECO:0000256" key="6">
    <source>
        <dbReference type="ARBA" id="ARBA00022679"/>
    </source>
</evidence>
<dbReference type="PRINTS" id="PR00344">
    <property type="entry name" value="BCTRLSENSOR"/>
</dbReference>
<dbReference type="SMART" id="SM00387">
    <property type="entry name" value="HATPase_c"/>
    <property type="match status" value="1"/>
</dbReference>
<comment type="caution">
    <text evidence="17">The sequence shown here is derived from an EMBL/GenBank/DDBJ whole genome shotgun (WGS) entry which is preliminary data.</text>
</comment>
<evidence type="ECO:0000256" key="8">
    <source>
        <dbReference type="ARBA" id="ARBA00022741"/>
    </source>
</evidence>